<dbReference type="AlphaFoldDB" id="G0GF64"/>
<organism evidence="9 10">
    <name type="scientific">Winmispira thermophila (strain ATCC 700085 / DSM 6578 / Z-1203)</name>
    <name type="common">Spirochaeta thermophila</name>
    <dbReference type="NCBI Taxonomy" id="869211"/>
    <lineage>
        <taxon>Bacteria</taxon>
        <taxon>Pseudomonadati</taxon>
        <taxon>Spirochaetota</taxon>
        <taxon>Spirochaetia</taxon>
        <taxon>Winmispirales</taxon>
        <taxon>Winmispiraceae</taxon>
        <taxon>Winmispira</taxon>
    </lineage>
</organism>
<dbReference type="HOGENOM" id="CLU_016047_0_2_12"/>
<dbReference type="KEGG" id="stq:Spith_0483"/>
<dbReference type="EMBL" id="CP002903">
    <property type="protein sequence ID" value="AEJ60763.1"/>
    <property type="molecule type" value="Genomic_DNA"/>
</dbReference>
<dbReference type="CDD" id="cd06261">
    <property type="entry name" value="TM_PBP2"/>
    <property type="match status" value="1"/>
</dbReference>
<dbReference type="InterPro" id="IPR035906">
    <property type="entry name" value="MetI-like_sf"/>
</dbReference>
<comment type="subcellular location">
    <subcellularLocation>
        <location evidence="1 7">Cell membrane</location>
        <topology evidence="1 7">Multi-pass membrane protein</topology>
    </subcellularLocation>
</comment>
<dbReference type="Pfam" id="PF00528">
    <property type="entry name" value="BPD_transp_1"/>
    <property type="match status" value="1"/>
</dbReference>
<dbReference type="PANTHER" id="PTHR30193:SF37">
    <property type="entry name" value="INNER MEMBRANE ABC TRANSPORTER PERMEASE PROTEIN YCJO"/>
    <property type="match status" value="1"/>
</dbReference>
<evidence type="ECO:0000259" key="8">
    <source>
        <dbReference type="PROSITE" id="PS50928"/>
    </source>
</evidence>
<feature type="transmembrane region" description="Helical" evidence="7">
    <location>
        <begin position="105"/>
        <end position="129"/>
    </location>
</feature>
<dbReference type="InterPro" id="IPR051393">
    <property type="entry name" value="ABC_transporter_permease"/>
</dbReference>
<dbReference type="PROSITE" id="PS50928">
    <property type="entry name" value="ABC_TM1"/>
    <property type="match status" value="1"/>
</dbReference>
<dbReference type="GO" id="GO:0005886">
    <property type="term" value="C:plasma membrane"/>
    <property type="evidence" value="ECO:0007669"/>
    <property type="project" value="UniProtKB-SubCell"/>
</dbReference>
<sequence>MTTKTRYALQRELSAWGFMLPHLVLFLVFMLVPLVINAGISFYNWSLLGKKAYIGLGNFERIIKDDKFWLAVKNTVVFALISVPLVMIVGLLFASLLNQRIYGKLWILVALVSPTFFGSVGILTTWRWIFASHSGGLANYYLQKLGLIDRPLSWFEDPVRAWAIIIFVTVWWIVGFSVLLYLGALRRIPKEQYEAAELDGAGPLLRFFHVTLPWMRNVLFFDVVRQVLLAFGLFDQVYFFTGGGPAGSTRTMVYYLYSTAINVQALGRAAAISWYIFAVVLAFALIHLYILTRSIKSAEEG</sequence>
<evidence type="ECO:0000256" key="5">
    <source>
        <dbReference type="ARBA" id="ARBA00022989"/>
    </source>
</evidence>
<accession>G0GF64</accession>
<feature type="transmembrane region" description="Helical" evidence="7">
    <location>
        <begin position="76"/>
        <end position="98"/>
    </location>
</feature>
<evidence type="ECO:0000256" key="2">
    <source>
        <dbReference type="ARBA" id="ARBA00022448"/>
    </source>
</evidence>
<evidence type="ECO:0000256" key="6">
    <source>
        <dbReference type="ARBA" id="ARBA00023136"/>
    </source>
</evidence>
<evidence type="ECO:0000313" key="9">
    <source>
        <dbReference type="EMBL" id="AEJ60763.1"/>
    </source>
</evidence>
<keyword evidence="3" id="KW-1003">Cell membrane</keyword>
<keyword evidence="2 7" id="KW-0813">Transport</keyword>
<keyword evidence="4 7" id="KW-0812">Transmembrane</keyword>
<dbReference type="STRING" id="869211.Spith_0483"/>
<proteinExistence type="inferred from homology"/>
<keyword evidence="10" id="KW-1185">Reference proteome</keyword>
<dbReference type="RefSeq" id="WP_014624161.1">
    <property type="nucleotide sequence ID" value="NC_017583.1"/>
</dbReference>
<feature type="transmembrane region" description="Helical" evidence="7">
    <location>
        <begin position="20"/>
        <end position="43"/>
    </location>
</feature>
<dbReference type="InterPro" id="IPR000515">
    <property type="entry name" value="MetI-like"/>
</dbReference>
<name>G0GF64_WINT7</name>
<reference evidence="9 10" key="1">
    <citation type="submission" date="2011-06" db="EMBL/GenBank/DDBJ databases">
        <title>The complete genome of Spirochaeta thermophila DSM 6578.</title>
        <authorList>
            <consortium name="US DOE Joint Genome Institute (JGI-PGF)"/>
            <person name="Lucas S."/>
            <person name="Lapidus A."/>
            <person name="Bruce D."/>
            <person name="Goodwin L."/>
            <person name="Pitluck S."/>
            <person name="Peters L."/>
            <person name="Kyrpides N."/>
            <person name="Mavromatis K."/>
            <person name="Ivanova N."/>
            <person name="Mikailova N."/>
            <person name="Pagani I."/>
            <person name="Chertkov O."/>
            <person name="Detter J.C."/>
            <person name="Tapia R."/>
            <person name="Han C."/>
            <person name="Land M."/>
            <person name="Hauser L."/>
            <person name="Markowitz V."/>
            <person name="Cheng J.-F."/>
            <person name="Hugenholtz P."/>
            <person name="Woyke T."/>
            <person name="Wu D."/>
            <person name="Spring S."/>
            <person name="Merkhoffer B."/>
            <person name="Schneider S."/>
            <person name="Klenk H.-P."/>
            <person name="Eisen J.A."/>
        </authorList>
    </citation>
    <scope>NUCLEOTIDE SEQUENCE [LARGE SCALE GENOMIC DNA]</scope>
    <source>
        <strain evidence="10">ATCC 700085 / DSM 6578 / Z-1203</strain>
    </source>
</reference>
<dbReference type="GO" id="GO:0055085">
    <property type="term" value="P:transmembrane transport"/>
    <property type="evidence" value="ECO:0007669"/>
    <property type="project" value="InterPro"/>
</dbReference>
<keyword evidence="5 7" id="KW-1133">Transmembrane helix</keyword>
<evidence type="ECO:0000313" key="10">
    <source>
        <dbReference type="Proteomes" id="UP000007254"/>
    </source>
</evidence>
<protein>
    <submittedName>
        <fullName evidence="9">ABC-type transporter, integral membrane subunit</fullName>
    </submittedName>
</protein>
<gene>
    <name evidence="9" type="ordered locus">Spith_0483</name>
</gene>
<comment type="similarity">
    <text evidence="7">Belongs to the binding-protein-dependent transport system permease family.</text>
</comment>
<feature type="transmembrane region" description="Helical" evidence="7">
    <location>
        <begin position="272"/>
        <end position="291"/>
    </location>
</feature>
<evidence type="ECO:0000256" key="7">
    <source>
        <dbReference type="RuleBase" id="RU363032"/>
    </source>
</evidence>
<evidence type="ECO:0000256" key="4">
    <source>
        <dbReference type="ARBA" id="ARBA00022692"/>
    </source>
</evidence>
<evidence type="ECO:0000256" key="1">
    <source>
        <dbReference type="ARBA" id="ARBA00004651"/>
    </source>
</evidence>
<feature type="domain" description="ABC transmembrane type-1" evidence="8">
    <location>
        <begin position="72"/>
        <end position="287"/>
    </location>
</feature>
<dbReference type="SUPFAM" id="SSF161098">
    <property type="entry name" value="MetI-like"/>
    <property type="match status" value="1"/>
</dbReference>
<dbReference type="PANTHER" id="PTHR30193">
    <property type="entry name" value="ABC TRANSPORTER PERMEASE PROTEIN"/>
    <property type="match status" value="1"/>
</dbReference>
<evidence type="ECO:0000256" key="3">
    <source>
        <dbReference type="ARBA" id="ARBA00022475"/>
    </source>
</evidence>
<keyword evidence="6 7" id="KW-0472">Membrane</keyword>
<dbReference type="Proteomes" id="UP000007254">
    <property type="component" value="Chromosome"/>
</dbReference>
<feature type="transmembrane region" description="Helical" evidence="7">
    <location>
        <begin position="161"/>
        <end position="182"/>
    </location>
</feature>
<dbReference type="OrthoDB" id="356735at2"/>
<dbReference type="Gene3D" id="1.10.3720.10">
    <property type="entry name" value="MetI-like"/>
    <property type="match status" value="1"/>
</dbReference>